<dbReference type="GO" id="GO:0006433">
    <property type="term" value="P:prolyl-tRNA aminoacylation"/>
    <property type="evidence" value="ECO:0007669"/>
    <property type="project" value="InterPro"/>
</dbReference>
<dbReference type="InterPro" id="IPR009068">
    <property type="entry name" value="uS15_NS1_RNA-bd_sf"/>
</dbReference>
<dbReference type="PANTHER" id="PTHR43382:SF3">
    <property type="entry name" value="PROLINE--TRNA LIGASE, CHLOROPLASTIC_MITOCHONDRIAL"/>
    <property type="match status" value="1"/>
</dbReference>
<dbReference type="GO" id="GO:0004827">
    <property type="term" value="F:proline-tRNA ligase activity"/>
    <property type="evidence" value="ECO:0007669"/>
    <property type="project" value="UniProtKB-EC"/>
</dbReference>
<keyword evidence="5" id="KW-0436">Ligase</keyword>
<evidence type="ECO:0000256" key="2">
    <source>
        <dbReference type="ARBA" id="ARBA00011738"/>
    </source>
</evidence>
<dbReference type="InterPro" id="IPR002316">
    <property type="entry name" value="Pro-tRNA-ligase_IIa"/>
</dbReference>
<evidence type="ECO:0000256" key="11">
    <source>
        <dbReference type="ARBA" id="ARBA00047671"/>
    </source>
</evidence>
<dbReference type="EMBL" id="HBEQ01006809">
    <property type="protein sequence ID" value="CAD8517967.1"/>
    <property type="molecule type" value="Transcribed_RNA"/>
</dbReference>
<evidence type="ECO:0000259" key="12">
    <source>
        <dbReference type="PROSITE" id="PS50862"/>
    </source>
</evidence>
<dbReference type="InterPro" id="IPR006195">
    <property type="entry name" value="aa-tRNA-synth_II"/>
</dbReference>
<comment type="subunit">
    <text evidence="2">Homodimer.</text>
</comment>
<dbReference type="InterPro" id="IPR004499">
    <property type="entry name" value="Pro-tRNA-ligase_IIa_arc-type"/>
</dbReference>
<dbReference type="PRINTS" id="PR01046">
    <property type="entry name" value="TRNASYNTHPRO"/>
</dbReference>
<dbReference type="Pfam" id="PF09180">
    <property type="entry name" value="ProRS-C_1"/>
    <property type="match status" value="1"/>
</dbReference>
<dbReference type="CDD" id="cd00862">
    <property type="entry name" value="ProRS_anticodon_zinc"/>
    <property type="match status" value="1"/>
</dbReference>
<sequence length="643" mass="69519">MSLRMALTSALRRAPRTASARLPSTARMTISSTTAPFAASTVGSHRGARPRPVVAAHVRHGVRPASSFTLSAAETATASSTADIDVDAAKAAAAAQGEAVRSLKEAAKKGDATKDDVDAAVKKLLELKAIVEQLENPAAAAAAEDAGAKAKDASSAAPSAGKDVGVTPKSQDFSRWYLDVIRECELADYGPARGTMVIRPYGYAIWEAIQRWMDADFKKSGVQNAYFPQLIPYSFITKEASHVEGFSPELALVTRGGGKELEEPLVVRPTSETIVNNMFTQWIQSYRDLPILINQWANVHRWEMRTRPFIRTLEFLWQEGHTAHATAEEAEARAVQMIDCYRRFAETVAAMPVIVGRKSRVESFAGAERTYTIEAMMGDGKALQAGTSHNLGRNFSKAFDTTFLDEKGETRYVYQSSWGVSTRLIGGIIMTHGDDAGLRLPPALAPVQVVVVPIAQKNKDEAAVATAANAIAATLENAGIRVKVDDDDRNSPGWKFAQWEMKGVPIRVEVGPKDVAKDACVVARRDRPGKEGKEFGVAVEPSSLVAKIRGTLDDVQGTYLAQAKAFRDANVVDVTTYDELVAAIDAGKWARGGWEGSDEDEKRVKEETGATIRCFPFEQPAGPHACIMSGAPAKEVCIFAKSY</sequence>
<comment type="catalytic activity">
    <reaction evidence="11">
        <text>tRNA(Pro) + L-proline + ATP = L-prolyl-tRNA(Pro) + AMP + diphosphate</text>
        <dbReference type="Rhea" id="RHEA:14305"/>
        <dbReference type="Rhea" id="RHEA-COMP:9700"/>
        <dbReference type="Rhea" id="RHEA-COMP:9702"/>
        <dbReference type="ChEBI" id="CHEBI:30616"/>
        <dbReference type="ChEBI" id="CHEBI:33019"/>
        <dbReference type="ChEBI" id="CHEBI:60039"/>
        <dbReference type="ChEBI" id="CHEBI:78442"/>
        <dbReference type="ChEBI" id="CHEBI:78532"/>
        <dbReference type="ChEBI" id="CHEBI:456215"/>
        <dbReference type="EC" id="6.1.1.15"/>
    </reaction>
</comment>
<evidence type="ECO:0000256" key="9">
    <source>
        <dbReference type="ARBA" id="ARBA00023146"/>
    </source>
</evidence>
<dbReference type="NCBIfam" id="TIGR00408">
    <property type="entry name" value="proS_fam_I"/>
    <property type="match status" value="1"/>
</dbReference>
<comment type="subcellular location">
    <subcellularLocation>
        <location evidence="1">Cytoplasm</location>
    </subcellularLocation>
</comment>
<feature type="domain" description="Aminoacyl-transfer RNA synthetases class-II family profile" evidence="12">
    <location>
        <begin position="193"/>
        <end position="441"/>
    </location>
</feature>
<dbReference type="Gene3D" id="3.30.110.30">
    <property type="entry name" value="C-terminal domain of ProRS"/>
    <property type="match status" value="1"/>
</dbReference>
<dbReference type="FunFam" id="3.40.50.800:FF:000005">
    <property type="entry name" value="bifunctional glutamate/proline--tRNA ligase"/>
    <property type="match status" value="1"/>
</dbReference>
<dbReference type="Pfam" id="PF03129">
    <property type="entry name" value="HGTP_anticodon"/>
    <property type="match status" value="1"/>
</dbReference>
<dbReference type="GO" id="GO:0005737">
    <property type="term" value="C:cytoplasm"/>
    <property type="evidence" value="ECO:0007669"/>
    <property type="project" value="UniProtKB-SubCell"/>
</dbReference>
<dbReference type="PROSITE" id="PS50862">
    <property type="entry name" value="AA_TRNA_LIGASE_II"/>
    <property type="match status" value="1"/>
</dbReference>
<keyword evidence="8" id="KW-0648">Protein biosynthesis</keyword>
<proteinExistence type="inferred from homology"/>
<dbReference type="SMART" id="SM00991">
    <property type="entry name" value="WHEP-TRS"/>
    <property type="match status" value="1"/>
</dbReference>
<dbReference type="Gene3D" id="3.30.930.10">
    <property type="entry name" value="Bira Bifunctional Protein, Domain 2"/>
    <property type="match status" value="1"/>
</dbReference>
<evidence type="ECO:0000256" key="6">
    <source>
        <dbReference type="ARBA" id="ARBA00022741"/>
    </source>
</evidence>
<dbReference type="InterPro" id="IPR004154">
    <property type="entry name" value="Anticodon-bd"/>
</dbReference>
<dbReference type="Pfam" id="PF00587">
    <property type="entry name" value="tRNA-synt_2b"/>
    <property type="match status" value="1"/>
</dbReference>
<dbReference type="SUPFAM" id="SSF47060">
    <property type="entry name" value="S15/NS1 RNA-binding domain"/>
    <property type="match status" value="1"/>
</dbReference>
<keyword evidence="6" id="KW-0547">Nucleotide-binding</keyword>
<evidence type="ECO:0000256" key="4">
    <source>
        <dbReference type="ARBA" id="ARBA00022490"/>
    </source>
</evidence>
<evidence type="ECO:0000313" key="14">
    <source>
        <dbReference type="EMBL" id="CAD8517967.1"/>
    </source>
</evidence>
<evidence type="ECO:0000256" key="7">
    <source>
        <dbReference type="ARBA" id="ARBA00022840"/>
    </source>
</evidence>
<keyword evidence="4" id="KW-0963">Cytoplasm</keyword>
<dbReference type="GO" id="GO:0005524">
    <property type="term" value="F:ATP binding"/>
    <property type="evidence" value="ECO:0007669"/>
    <property type="project" value="UniProtKB-KW"/>
</dbReference>
<dbReference type="SUPFAM" id="SSF64586">
    <property type="entry name" value="C-terminal domain of ProRS"/>
    <property type="match status" value="1"/>
</dbReference>
<dbReference type="InterPro" id="IPR036621">
    <property type="entry name" value="Anticodon-bd_dom_sf"/>
</dbReference>
<dbReference type="InterPro" id="IPR017449">
    <property type="entry name" value="Pro-tRNA_synth_II"/>
</dbReference>
<dbReference type="HAMAP" id="MF_01571">
    <property type="entry name" value="Pro_tRNA_synth_type3"/>
    <property type="match status" value="1"/>
</dbReference>
<dbReference type="CDD" id="cd01200">
    <property type="entry name" value="WHEPGMRS_RNA"/>
    <property type="match status" value="1"/>
</dbReference>
<feature type="domain" description="WHEP-TRS" evidence="13">
    <location>
        <begin position="85"/>
        <end position="145"/>
    </location>
</feature>
<dbReference type="CDD" id="cd00778">
    <property type="entry name" value="ProRS_core_arch_euk"/>
    <property type="match status" value="1"/>
</dbReference>
<dbReference type="FunFam" id="3.30.930.10:FF:000023">
    <property type="entry name" value="Proline--tRNA ligase"/>
    <property type="match status" value="1"/>
</dbReference>
<dbReference type="Gene3D" id="3.40.50.800">
    <property type="entry name" value="Anticodon-binding domain"/>
    <property type="match status" value="1"/>
</dbReference>
<dbReference type="InterPro" id="IPR016061">
    <property type="entry name" value="Pro-tRNA_ligase_II_C"/>
</dbReference>
<dbReference type="AlphaFoldDB" id="A0A7S0ID29"/>
<evidence type="ECO:0000256" key="5">
    <source>
        <dbReference type="ARBA" id="ARBA00022598"/>
    </source>
</evidence>
<evidence type="ECO:0000259" key="13">
    <source>
        <dbReference type="PROSITE" id="PS51185"/>
    </source>
</evidence>
<dbReference type="SUPFAM" id="SSF52954">
    <property type="entry name" value="Class II aaRS ABD-related"/>
    <property type="match status" value="1"/>
</dbReference>
<evidence type="ECO:0000256" key="1">
    <source>
        <dbReference type="ARBA" id="ARBA00004496"/>
    </source>
</evidence>
<protein>
    <recommendedName>
        <fullName evidence="3">proline--tRNA ligase</fullName>
        <ecNumber evidence="3">6.1.1.15</ecNumber>
    </recommendedName>
    <alternativeName>
        <fullName evidence="10">Prolyl-tRNA synthetase</fullName>
    </alternativeName>
</protein>
<evidence type="ECO:0000256" key="3">
    <source>
        <dbReference type="ARBA" id="ARBA00012831"/>
    </source>
</evidence>
<evidence type="ECO:0000256" key="8">
    <source>
        <dbReference type="ARBA" id="ARBA00022917"/>
    </source>
</evidence>
<dbReference type="InterPro" id="IPR002314">
    <property type="entry name" value="aa-tRNA-synt_IIb"/>
</dbReference>
<dbReference type="Pfam" id="PF00458">
    <property type="entry name" value="WHEP-TRS"/>
    <property type="match status" value="1"/>
</dbReference>
<dbReference type="InterPro" id="IPR033721">
    <property type="entry name" value="ProRS_core_arch_euk"/>
</dbReference>
<keyword evidence="9" id="KW-0030">Aminoacyl-tRNA synthetase</keyword>
<keyword evidence="7" id="KW-0067">ATP-binding</keyword>
<dbReference type="PROSITE" id="PS51185">
    <property type="entry name" value="WHEP_TRS_2"/>
    <property type="match status" value="1"/>
</dbReference>
<organism evidence="14">
    <name type="scientific">Micromonas pusilla</name>
    <name type="common">Picoplanktonic green alga</name>
    <name type="synonym">Chromulina pusilla</name>
    <dbReference type="NCBI Taxonomy" id="38833"/>
    <lineage>
        <taxon>Eukaryota</taxon>
        <taxon>Viridiplantae</taxon>
        <taxon>Chlorophyta</taxon>
        <taxon>Mamiellophyceae</taxon>
        <taxon>Mamiellales</taxon>
        <taxon>Mamiellaceae</taxon>
        <taxon>Micromonas</taxon>
    </lineage>
</organism>
<dbReference type="Gene3D" id="1.10.287.10">
    <property type="entry name" value="S15/NS1, RNA-binding"/>
    <property type="match status" value="1"/>
</dbReference>
<gene>
    <name evidence="14" type="ORF">MCOM1403_LOCUS5393</name>
</gene>
<accession>A0A7S0ID29</accession>
<reference evidence="14" key="1">
    <citation type="submission" date="2021-01" db="EMBL/GenBank/DDBJ databases">
        <authorList>
            <person name="Corre E."/>
            <person name="Pelletier E."/>
            <person name="Niang G."/>
            <person name="Scheremetjew M."/>
            <person name="Finn R."/>
            <person name="Kale V."/>
            <person name="Holt S."/>
            <person name="Cochrane G."/>
            <person name="Meng A."/>
            <person name="Brown T."/>
            <person name="Cohen L."/>
        </authorList>
    </citation>
    <scope>NUCLEOTIDE SEQUENCE</scope>
    <source>
        <strain evidence="14">CCMP1723</strain>
    </source>
</reference>
<dbReference type="SMART" id="SM00946">
    <property type="entry name" value="ProRS-C_1"/>
    <property type="match status" value="1"/>
</dbReference>
<dbReference type="EC" id="6.1.1.15" evidence="3"/>
<dbReference type="SUPFAM" id="SSF55681">
    <property type="entry name" value="Class II aaRS and biotin synthetases"/>
    <property type="match status" value="1"/>
</dbReference>
<evidence type="ECO:0000256" key="10">
    <source>
        <dbReference type="ARBA" id="ARBA00029731"/>
    </source>
</evidence>
<name>A0A7S0ID29_MICPS</name>
<dbReference type="InterPro" id="IPR000738">
    <property type="entry name" value="WHEP-TRS_dom"/>
</dbReference>
<dbReference type="PANTHER" id="PTHR43382">
    <property type="entry name" value="PROLYL-TRNA SYNTHETASE"/>
    <property type="match status" value="1"/>
</dbReference>
<dbReference type="InterPro" id="IPR045864">
    <property type="entry name" value="aa-tRNA-synth_II/BPL/LPL"/>
</dbReference>
<dbReference type="GO" id="GO:0017101">
    <property type="term" value="C:aminoacyl-tRNA synthetase multienzyme complex"/>
    <property type="evidence" value="ECO:0007669"/>
    <property type="project" value="TreeGrafter"/>
</dbReference>